<dbReference type="Proteomes" id="UP001276659">
    <property type="component" value="Unassembled WGS sequence"/>
</dbReference>
<feature type="region of interest" description="Disordered" evidence="11">
    <location>
        <begin position="941"/>
        <end position="961"/>
    </location>
</feature>
<keyword evidence="3" id="KW-0597">Phosphoprotein</keyword>
<gene>
    <name evidence="15" type="ORF">OEA41_007128</name>
</gene>
<evidence type="ECO:0000256" key="4">
    <source>
        <dbReference type="ARBA" id="ARBA00022692"/>
    </source>
</evidence>
<evidence type="ECO:0008006" key="17">
    <source>
        <dbReference type="Google" id="ProtNLM"/>
    </source>
</evidence>
<dbReference type="Gene3D" id="2.60.40.150">
    <property type="entry name" value="C2 domain"/>
    <property type="match status" value="4"/>
</dbReference>
<name>A0AAD9ZA17_9LECA</name>
<feature type="region of interest" description="Disordered" evidence="11">
    <location>
        <begin position="1"/>
        <end position="126"/>
    </location>
</feature>
<protein>
    <recommendedName>
        <fullName evidence="17">Tricalbin</fullName>
    </recommendedName>
</protein>
<dbReference type="InterPro" id="IPR037756">
    <property type="entry name" value="C2D_Tricalbin"/>
</dbReference>
<dbReference type="PANTHER" id="PTHR46980">
    <property type="entry name" value="TRICALBIN-1-RELATED"/>
    <property type="match status" value="1"/>
</dbReference>
<dbReference type="CDD" id="cd04052">
    <property type="entry name" value="C2B_Tricalbin-like"/>
    <property type="match status" value="1"/>
</dbReference>
<evidence type="ECO:0000256" key="2">
    <source>
        <dbReference type="ARBA" id="ARBA00022448"/>
    </source>
</evidence>
<dbReference type="CDD" id="cd04040">
    <property type="entry name" value="C2D_Tricalbin-like"/>
    <property type="match status" value="1"/>
</dbReference>
<dbReference type="InterPro" id="IPR037762">
    <property type="entry name" value="C2C_Tricalbin"/>
</dbReference>
<evidence type="ECO:0000313" key="15">
    <source>
        <dbReference type="EMBL" id="KAK3173796.1"/>
    </source>
</evidence>
<dbReference type="InterPro" id="IPR037761">
    <property type="entry name" value="C2A_Tricalbin"/>
</dbReference>
<dbReference type="InterPro" id="IPR037765">
    <property type="entry name" value="C2B_Tricalbin"/>
</dbReference>
<feature type="region of interest" description="Disordered" evidence="11">
    <location>
        <begin position="1276"/>
        <end position="1341"/>
    </location>
</feature>
<dbReference type="InterPro" id="IPR056910">
    <property type="entry name" value="TCB1-3_C2"/>
</dbReference>
<evidence type="ECO:0000256" key="5">
    <source>
        <dbReference type="ARBA" id="ARBA00022737"/>
    </source>
</evidence>
<organism evidence="15 16">
    <name type="scientific">Lepraria neglecta</name>
    <dbReference type="NCBI Taxonomy" id="209136"/>
    <lineage>
        <taxon>Eukaryota</taxon>
        <taxon>Fungi</taxon>
        <taxon>Dikarya</taxon>
        <taxon>Ascomycota</taxon>
        <taxon>Pezizomycotina</taxon>
        <taxon>Lecanoromycetes</taxon>
        <taxon>OSLEUM clade</taxon>
        <taxon>Lecanoromycetidae</taxon>
        <taxon>Lecanorales</taxon>
        <taxon>Lecanorineae</taxon>
        <taxon>Stereocaulaceae</taxon>
        <taxon>Lepraria</taxon>
    </lineage>
</organism>
<dbReference type="PANTHER" id="PTHR46980:SF2">
    <property type="entry name" value="TRICALBIN-1-RELATED"/>
    <property type="match status" value="1"/>
</dbReference>
<feature type="domain" description="C2" evidence="13">
    <location>
        <begin position="1091"/>
        <end position="1211"/>
    </location>
</feature>
<dbReference type="GO" id="GO:0006869">
    <property type="term" value="P:lipid transport"/>
    <property type="evidence" value="ECO:0007669"/>
    <property type="project" value="UniProtKB-KW"/>
</dbReference>
<dbReference type="Pfam" id="PF25669">
    <property type="entry name" value="SMP_MUG190-like"/>
    <property type="match status" value="2"/>
</dbReference>
<comment type="subcellular location">
    <subcellularLocation>
        <location evidence="1">Endoplasmic reticulum membrane</location>
    </subcellularLocation>
</comment>
<feature type="region of interest" description="Disordered" evidence="11">
    <location>
        <begin position="1456"/>
        <end position="1488"/>
    </location>
</feature>
<feature type="region of interest" description="Disordered" evidence="11">
    <location>
        <begin position="839"/>
        <end position="858"/>
    </location>
</feature>
<evidence type="ECO:0000313" key="16">
    <source>
        <dbReference type="Proteomes" id="UP001276659"/>
    </source>
</evidence>
<feature type="domain" description="C2" evidence="13">
    <location>
        <begin position="720"/>
        <end position="840"/>
    </location>
</feature>
<dbReference type="GO" id="GO:0005789">
    <property type="term" value="C:endoplasmic reticulum membrane"/>
    <property type="evidence" value="ECO:0007669"/>
    <property type="project" value="UniProtKB-SubCell"/>
</dbReference>
<dbReference type="InterPro" id="IPR035892">
    <property type="entry name" value="C2_domain_sf"/>
</dbReference>
<dbReference type="InterPro" id="IPR000008">
    <property type="entry name" value="C2_dom"/>
</dbReference>
<keyword evidence="6" id="KW-0256">Endoplasmic reticulum</keyword>
<dbReference type="SMART" id="SM00239">
    <property type="entry name" value="C2"/>
    <property type="match status" value="5"/>
</dbReference>
<evidence type="ECO:0000259" key="13">
    <source>
        <dbReference type="PROSITE" id="PS50004"/>
    </source>
</evidence>
<dbReference type="Pfam" id="PF24920">
    <property type="entry name" value="C2_TCB1"/>
    <property type="match status" value="1"/>
</dbReference>
<evidence type="ECO:0000256" key="10">
    <source>
        <dbReference type="ARBA" id="ARBA00023136"/>
    </source>
</evidence>
<feature type="region of interest" description="Disordered" evidence="11">
    <location>
        <begin position="879"/>
        <end position="929"/>
    </location>
</feature>
<comment type="caution">
    <text evidence="15">The sequence shown here is derived from an EMBL/GenBank/DDBJ whole genome shotgun (WGS) entry which is preliminary data.</text>
</comment>
<dbReference type="Pfam" id="PF00168">
    <property type="entry name" value="C2"/>
    <property type="match status" value="5"/>
</dbReference>
<dbReference type="InterPro" id="IPR031468">
    <property type="entry name" value="SMP_LBD"/>
</dbReference>
<evidence type="ECO:0000256" key="9">
    <source>
        <dbReference type="ARBA" id="ARBA00023121"/>
    </source>
</evidence>
<dbReference type="GO" id="GO:0008289">
    <property type="term" value="F:lipid binding"/>
    <property type="evidence" value="ECO:0007669"/>
    <property type="project" value="UniProtKB-KW"/>
</dbReference>
<keyword evidence="10 12" id="KW-0472">Membrane</keyword>
<feature type="domain" description="C2" evidence="13">
    <location>
        <begin position="587"/>
        <end position="703"/>
    </location>
</feature>
<keyword evidence="2" id="KW-0813">Transport</keyword>
<dbReference type="PROSITE" id="PS50004">
    <property type="entry name" value="C2"/>
    <property type="match status" value="4"/>
</dbReference>
<evidence type="ECO:0000256" key="8">
    <source>
        <dbReference type="ARBA" id="ARBA00023055"/>
    </source>
</evidence>
<feature type="domain" description="SMP-LTD" evidence="14">
    <location>
        <begin position="239"/>
        <end position="444"/>
    </location>
</feature>
<evidence type="ECO:0000256" key="7">
    <source>
        <dbReference type="ARBA" id="ARBA00022989"/>
    </source>
</evidence>
<evidence type="ECO:0000256" key="12">
    <source>
        <dbReference type="SAM" id="Phobius"/>
    </source>
</evidence>
<feature type="transmembrane region" description="Helical" evidence="12">
    <location>
        <begin position="189"/>
        <end position="212"/>
    </location>
</feature>
<evidence type="ECO:0000256" key="11">
    <source>
        <dbReference type="SAM" id="MobiDB-lite"/>
    </source>
</evidence>
<dbReference type="CDD" id="cd21678">
    <property type="entry name" value="SMP_TCB"/>
    <property type="match status" value="1"/>
</dbReference>
<dbReference type="PROSITE" id="PS51847">
    <property type="entry name" value="SMP"/>
    <property type="match status" value="1"/>
</dbReference>
<accession>A0AAD9ZA17</accession>
<evidence type="ECO:0000256" key="6">
    <source>
        <dbReference type="ARBA" id="ARBA00022824"/>
    </source>
</evidence>
<dbReference type="PIRSF" id="PIRSF037232">
    <property type="entry name" value="Tricalbin"/>
    <property type="match status" value="1"/>
</dbReference>
<evidence type="ECO:0000256" key="1">
    <source>
        <dbReference type="ARBA" id="ARBA00004586"/>
    </source>
</evidence>
<proteinExistence type="predicted"/>
<dbReference type="CDD" id="cd04044">
    <property type="entry name" value="C2A_Tricalbin-like"/>
    <property type="match status" value="1"/>
</dbReference>
<feature type="compositionally biased region" description="Polar residues" evidence="11">
    <location>
        <begin position="895"/>
        <end position="920"/>
    </location>
</feature>
<feature type="compositionally biased region" description="Polar residues" evidence="11">
    <location>
        <begin position="112"/>
        <end position="123"/>
    </location>
</feature>
<feature type="domain" description="C2" evidence="13">
    <location>
        <begin position="439"/>
        <end position="559"/>
    </location>
</feature>
<keyword evidence="5" id="KW-0677">Repeat</keyword>
<dbReference type="GO" id="GO:0061817">
    <property type="term" value="P:endoplasmic reticulum-plasma membrane tethering"/>
    <property type="evidence" value="ECO:0007669"/>
    <property type="project" value="InterPro"/>
</dbReference>
<feature type="compositionally biased region" description="Polar residues" evidence="11">
    <location>
        <begin position="1298"/>
        <end position="1307"/>
    </location>
</feature>
<keyword evidence="9" id="KW-0446">Lipid-binding</keyword>
<dbReference type="EMBL" id="JASNWA010000007">
    <property type="protein sequence ID" value="KAK3173796.1"/>
    <property type="molecule type" value="Genomic_DNA"/>
</dbReference>
<dbReference type="SUPFAM" id="SSF49562">
    <property type="entry name" value="C2 domain (Calcium/lipid-binding domain, CaLB)"/>
    <property type="match status" value="4"/>
</dbReference>
<evidence type="ECO:0000256" key="3">
    <source>
        <dbReference type="ARBA" id="ARBA00022553"/>
    </source>
</evidence>
<keyword evidence="16" id="KW-1185">Reference proteome</keyword>
<feature type="compositionally biased region" description="Low complexity" evidence="11">
    <location>
        <begin position="1325"/>
        <end position="1341"/>
    </location>
</feature>
<sequence>MTSNLTSRAGELKSQGAAEAARDPNSKVTAEDAEQLMTDESKKAGVAAFQFDPNASPEAKAAQARSHVPPGFHHDKKPKGVGIATDIDDGTPDQYDLPPPSKEGAVPASPQPDGTSNMPNGNINHDENERYVQKTGWAPRFGQGSITEEEAGASLLDHATLLETKLDEKFFGDWYHNAGVIVFACLSSWVVALLGGGLGWIFIIMAICATYYRTSIRRVRRNFRDDVTREMAKSRLETDTESLEWINSFLVKFWPIYAPVLCDTIINSVDQVLSTSTPAFLDSMRMKVFTLGSKPPRMDHVKTYPKAEDDTVLMDWKFSFTPNDTMDLTARQLKNKINPKVVLEIRLGKGVISHGMDIIVEDFSFSGLMRVKVKLQIPFPHIEKVEICFLGKPDLDYVCKPLGGDTLGFDINFIPGLEGFIKEQIHGNLGPIMYDPNVFPIEIAKMLAGNPVDQAIGVLAITIHGAQGLKNSDKLAGTPDPYAVVSLNSRDPLGKTKTIKENANPRWNDTLHLIITSLADSLTLQVYDWNEYRKDKELGTATFPLDQLESITEHENLQLEVMANGKNRGILQADVRFFPVLEGMKMEDGTMGPAPESNTGIARLTVEQAKDLDGTKSLIGQLNPYAALILNGKEMHTTRKLKRTNNPIWDDGSKEFLITDRKAARLGLVVKDDRDLGSDPILGTYQIKLDDMLQLMDKGQEWYNLAGAKTGRAKMMLQWKPVALKGALGGSGGYITPIGVMRFHFESARDLRNLETMGKSDPYARVLLSGIVIGKTVAFQNNLNPEWDEIIYVPIHSPREKLIVEVMDQETTGKDRSLGLLEIPTADYVHQAENGEYEVHGEKRQLSEPLRMSRKGSPKGTLNFTVAFYPTLNIVDPEEEEAEKAKEEEEATPKPSINGTRGSTDGRSRASTINGSTIAPSSDEKGRELGKIDTNLAKQLSKNEKEQEEMQGDGPKVPPKLRLSPEELLKYESGLLIFKIIEGTFAKSDVRLEVLMDDYVFPAYNSTKARSRHTIFGETGDAFIRELDVSRVTLRLNEKQDKKGDSDHDEHTIAKLHGNTIDVLQRCLYKPTELVLKGAEGTVSRVTVNMKYIPVKMELDPSESINNMGTLRVDVLDADDLPAADRNGYSDPYCKFNLNGKDMYKTKTQKKTLHPAWNEYFECPVKSRTAAKFKVSIMDWDMGDKDDLLGEAAINLNLLEPFKPQEIVLTLDGKSGVLRLKMLFKPDYVTRSRQGSSTFSGTFAAPGKIVGAPVKGAGMVGGGVVKGASFLRHGFKRSKDSRDVSNGNVEPPEEPTMNGDSAMSTPQRAAPMIDQSPSTPKRTTSFGGASSISAAGGAPGKPEAGTAMFMVQSASGYPASSKIQVHVKQISSKGAKEVHKTKAIKSSSGQIEWEHEMFKVTCSPDTQFQVMVEDDKLLGGHKLGEALFFIDDSPAGSEKTVKVGEGSVVIKTTFMPAEDGVPDSPKSRRSFLSKRPRDVSGAKTPTPS</sequence>
<keyword evidence="7 12" id="KW-1133">Transmembrane helix</keyword>
<dbReference type="GO" id="GO:0071944">
    <property type="term" value="C:cell periphery"/>
    <property type="evidence" value="ECO:0007669"/>
    <property type="project" value="UniProtKB-ARBA"/>
</dbReference>
<keyword evidence="4 12" id="KW-0812">Transmembrane</keyword>
<keyword evidence="8" id="KW-0445">Lipid transport</keyword>
<reference evidence="15" key="1">
    <citation type="submission" date="2022-11" db="EMBL/GenBank/DDBJ databases">
        <title>Chromosomal genome sequence assembly and mating type (MAT) locus characterization of the leprose asexual lichenized fungus Lepraria neglecta (Nyl.) Erichsen.</title>
        <authorList>
            <person name="Allen J.L."/>
            <person name="Pfeffer B."/>
        </authorList>
    </citation>
    <scope>NUCLEOTIDE SEQUENCE</scope>
    <source>
        <strain evidence="15">Allen 5258</strain>
    </source>
</reference>
<evidence type="ECO:0000259" key="14">
    <source>
        <dbReference type="PROSITE" id="PS51847"/>
    </source>
</evidence>
<dbReference type="CDD" id="cd04045">
    <property type="entry name" value="C2C_Tricalbin-like"/>
    <property type="match status" value="1"/>
</dbReference>
<feature type="compositionally biased region" description="Polar residues" evidence="11">
    <location>
        <begin position="1315"/>
        <end position="1324"/>
    </location>
</feature>
<dbReference type="InterPro" id="IPR017147">
    <property type="entry name" value="Tricalbin"/>
</dbReference>
<dbReference type="InterPro" id="IPR052455">
    <property type="entry name" value="Tricalbin_domain"/>
</dbReference>